<comment type="caution">
    <text evidence="4">The sequence shown here is derived from an EMBL/GenBank/DDBJ whole genome shotgun (WGS) entry which is preliminary data.</text>
</comment>
<keyword evidence="1 2" id="KW-0732">Signal</keyword>
<dbReference type="SUPFAM" id="SSF51445">
    <property type="entry name" value="(Trans)glycosidases"/>
    <property type="match status" value="1"/>
</dbReference>
<gene>
    <name evidence="4" type="ORF">DLJ46_15495</name>
</gene>
<organism evidence="4 5">
    <name type="scientific">Micromonospora globispora</name>
    <dbReference type="NCBI Taxonomy" id="1450148"/>
    <lineage>
        <taxon>Bacteria</taxon>
        <taxon>Bacillati</taxon>
        <taxon>Actinomycetota</taxon>
        <taxon>Actinomycetes</taxon>
        <taxon>Micromonosporales</taxon>
        <taxon>Micromonosporaceae</taxon>
        <taxon>Micromonospora</taxon>
    </lineage>
</organism>
<accession>A0A317K3G5</accession>
<protein>
    <recommendedName>
        <fullName evidence="3">Rv2525c-like glycoside hydrolase-like domain-containing protein</fullName>
    </recommendedName>
</protein>
<dbReference type="InterPro" id="IPR028994">
    <property type="entry name" value="Integrin_alpha_N"/>
</dbReference>
<dbReference type="InterPro" id="IPR013517">
    <property type="entry name" value="FG-GAP"/>
</dbReference>
<dbReference type="Pfam" id="PF08924">
    <property type="entry name" value="Rv2525c_GlyHyd-like"/>
    <property type="match status" value="1"/>
</dbReference>
<feature type="signal peptide" evidence="2">
    <location>
        <begin position="1"/>
        <end position="37"/>
    </location>
</feature>
<dbReference type="EMBL" id="QGSV01000200">
    <property type="protein sequence ID" value="PWU47180.1"/>
    <property type="molecule type" value="Genomic_DNA"/>
</dbReference>
<dbReference type="AlphaFoldDB" id="A0A317K3G5"/>
<evidence type="ECO:0000256" key="1">
    <source>
        <dbReference type="ARBA" id="ARBA00022729"/>
    </source>
</evidence>
<dbReference type="Gene3D" id="3.20.20.80">
    <property type="entry name" value="Glycosidases"/>
    <property type="match status" value="1"/>
</dbReference>
<dbReference type="InterPro" id="IPR017853">
    <property type="entry name" value="GH"/>
</dbReference>
<evidence type="ECO:0000256" key="2">
    <source>
        <dbReference type="SAM" id="SignalP"/>
    </source>
</evidence>
<evidence type="ECO:0000313" key="5">
    <source>
        <dbReference type="Proteomes" id="UP000245683"/>
    </source>
</evidence>
<dbReference type="Proteomes" id="UP000245683">
    <property type="component" value="Unassembled WGS sequence"/>
</dbReference>
<dbReference type="SUPFAM" id="SSF69318">
    <property type="entry name" value="Integrin alpha N-terminal domain"/>
    <property type="match status" value="1"/>
</dbReference>
<keyword evidence="5" id="KW-1185">Reference proteome</keyword>
<dbReference type="PANTHER" id="PTHR46580:SF4">
    <property type="entry name" value="ATP_GTP-BINDING PROTEIN"/>
    <property type="match status" value="1"/>
</dbReference>
<feature type="domain" description="Rv2525c-like glycoside hydrolase-like" evidence="3">
    <location>
        <begin position="79"/>
        <end position="283"/>
    </location>
</feature>
<evidence type="ECO:0000313" key="4">
    <source>
        <dbReference type="EMBL" id="PWU47180.1"/>
    </source>
</evidence>
<dbReference type="InterPro" id="IPR015020">
    <property type="entry name" value="Rv2525c-like_Glyco_Hydro-like"/>
</dbReference>
<dbReference type="PANTHER" id="PTHR46580">
    <property type="entry name" value="SENSOR KINASE-RELATED"/>
    <property type="match status" value="1"/>
</dbReference>
<evidence type="ECO:0000259" key="3">
    <source>
        <dbReference type="Pfam" id="PF08924"/>
    </source>
</evidence>
<name>A0A317K3G5_9ACTN</name>
<dbReference type="Pfam" id="PF13517">
    <property type="entry name" value="FG-GAP_3"/>
    <property type="match status" value="2"/>
</dbReference>
<dbReference type="OrthoDB" id="5171321at2"/>
<reference evidence="5" key="1">
    <citation type="submission" date="2018-05" db="EMBL/GenBank/DDBJ databases">
        <title>Micromonospora globispora sp. nov. and Micromonospora rugosa sp. nov., isolated from marine sediment.</title>
        <authorList>
            <person name="Carro L."/>
            <person name="Aysel V."/>
            <person name="Cetin D."/>
            <person name="Igual J.M."/>
            <person name="Klenk H.-P."/>
            <person name="Trujillo M.E."/>
            <person name="Sahin N."/>
        </authorList>
    </citation>
    <scope>NUCLEOTIDE SEQUENCE [LARGE SCALE GENOMIC DNA]</scope>
    <source>
        <strain evidence="5">S2904</strain>
    </source>
</reference>
<feature type="chain" id="PRO_5043163701" description="Rv2525c-like glycoside hydrolase-like domain-containing protein" evidence="2">
    <location>
        <begin position="38"/>
        <end position="541"/>
    </location>
</feature>
<proteinExistence type="predicted"/>
<dbReference type="Gene3D" id="2.130.10.130">
    <property type="entry name" value="Integrin alpha, N-terminal"/>
    <property type="match status" value="1"/>
</dbReference>
<sequence length="541" mass="58519">MDSMYFPRTRRHMIRVLAVGVVTLLALTAATPTSDHATTAPVTAADTTAAAVTGPSPGTFTGLGFDACTAPSAETMQVWLTASPYRAIGIYFGGINRACTQPNLTVSWVTEQQAAGWHLMPIYLGLQAPCTTSTKRYLIDPANAVAQGRAQAEDAVAQAKAVGLAPESVLIFDMEAYRTDDAACRSGVLAFLSAWTARLHDLGYLSGFYGSMGSGVADQVAAYNTPGYVRPDYVDFARWDGIAAVSDPAVPSGYWSPQRRMKQYRGGHDETWGGVTINIDNDYLEVAPIPATPFGDFTGNGWSDLLSRQPSTGNLYLYAGNGTSLGNRTTIGVGWNGMDVIIRTDFTRDGHEDVIARAKSTGYLWLYPHTPSGLASRILIGTSWNSMREITPANDFNRDGYRDLLAVQTSTGYLYLYPGRGTSFGPRVLVGTGWNSMDELAGIGDFNRDGYQDLIARQKTTGYLFLYPGRAGGFGAKLQVGTGWNSMRDLVGIGDFNRDGYPDLLAIEKSTSYLYFYRGRGTSFAARIRIGTSWGGMQPLL</sequence>